<dbReference type="Pfam" id="PF24391">
    <property type="entry name" value="HD-CE"/>
    <property type="match status" value="1"/>
</dbReference>
<dbReference type="SUPFAM" id="SSF55874">
    <property type="entry name" value="ATPase domain of HSP90 chaperone/DNA topoisomerase II/histidine kinase"/>
    <property type="match status" value="1"/>
</dbReference>
<organism evidence="2 3">
    <name type="scientific">Pantoea ananas</name>
    <name type="common">Erwinia uredovora</name>
    <dbReference type="NCBI Taxonomy" id="553"/>
    <lineage>
        <taxon>Bacteria</taxon>
        <taxon>Pseudomonadati</taxon>
        <taxon>Pseudomonadota</taxon>
        <taxon>Gammaproteobacteria</taxon>
        <taxon>Enterobacterales</taxon>
        <taxon>Erwiniaceae</taxon>
        <taxon>Pantoea</taxon>
    </lineage>
</organism>
<dbReference type="AlphaFoldDB" id="A0A8A4KGK2"/>
<dbReference type="InterPro" id="IPR036890">
    <property type="entry name" value="HATPase_C_sf"/>
</dbReference>
<dbReference type="Proteomes" id="UP000663901">
    <property type="component" value="Chromosome"/>
</dbReference>
<gene>
    <name evidence="2" type="ORF">H0Z12_08350</name>
</gene>
<keyword evidence="2" id="KW-0547">Nucleotide-binding</keyword>
<protein>
    <submittedName>
        <fullName evidence="2">ATP-binding protein</fullName>
    </submittedName>
</protein>
<evidence type="ECO:0000259" key="1">
    <source>
        <dbReference type="Pfam" id="PF24391"/>
    </source>
</evidence>
<keyword evidence="2" id="KW-0067">ATP-binding</keyword>
<dbReference type="EMBL" id="CP059084">
    <property type="protein sequence ID" value="QTC47553.1"/>
    <property type="molecule type" value="Genomic_DNA"/>
</dbReference>
<accession>A0A8A4KGK2</accession>
<dbReference type="GO" id="GO:0005524">
    <property type="term" value="F:ATP binding"/>
    <property type="evidence" value="ECO:0007669"/>
    <property type="project" value="UniProtKB-KW"/>
</dbReference>
<evidence type="ECO:0000313" key="2">
    <source>
        <dbReference type="EMBL" id="QTC47553.1"/>
    </source>
</evidence>
<dbReference type="Gene3D" id="3.30.565.10">
    <property type="entry name" value="Histidine kinase-like ATPase, C-terminal domain"/>
    <property type="match status" value="1"/>
</dbReference>
<sequence>MKIEERLKFLANNNSNYSLLWAQWEFDKKLLSRALNTVSRDFPHYSLHDASHSSTIITQIEKVIAPNIEKLSATDCWLLLESCYWHDAGMIISNEEKTNLLESPEFKNHLEDIAQSNHELAVYAKAILEGKEQNDIKKALQISNSLTFVIADYFRALHADRSGWNVSDPLRIKVSSPRTSLIPQRLFNFVAQIVQCHGKNREAILDLAKYNDGMDASDYAHPRYIAALLRIGDLLDIDDGRFCPTLLANIGGVPQSSHDHQHKHASIKHLFINSDVIEIEAECEEYGGYHAQQSWFGYIQDEFDFQKRVWNDIVPDNTYRSLPTTGKLNCSIKNLITLDSRVPKITLDAKRIYEYLAGFQLYSEDYPFIREIIQNSIDATYYRAWDELIDNEDVALLSDFECRSSFEEYVRKYPILVSLKEQYLDKGLIECELKVVDHGMGMALDDIKKILHVGSESVKERKLAQRNMPEWVKPAGYFGIGLHSIFNFCDKVIIKTKKIDGLCYQMTVEKQENINITLVKLDGVKHTGTELIAYFYAPATPKNYYDGVFANHGKYDPLCDEVPPYFSTVVRREIAENFSIYPMDFYFNDDKINNLSLMPKTFKKEFEDIWTKGSVKGCDFNLYISMKHSTPKFLFKGVKFRTNVSYPGISGLINIFSGSAGYWLTIDRKNGRSDRNSDLNGLIKEIIKNNSCEIRSNTIDKVGADFYLYSILNESDNNLWENYEVYETPIKDYLSGLRELTFSLGMAKEHARYLKATEVAFKCLGDIVRFNKVSFSVKSAPDESKRRYNFLYSIHFKNDGEGNVDIDVNALKYNSYARNNTNRIVIPCFNKCFADISLPYDKIPEHVINDSYFKNWVSDFIFLPKNHSEKEIDLEVIYGFYLKNSLTDMSKEIFIDKYTECWSHIID</sequence>
<name>A0A8A4KGK2_PANAN</name>
<proteinExistence type="predicted"/>
<dbReference type="RefSeq" id="WP_207806598.1">
    <property type="nucleotide sequence ID" value="NZ_CP059084.1"/>
</dbReference>
<feature type="domain" description="HD-CE" evidence="1">
    <location>
        <begin position="42"/>
        <end position="303"/>
    </location>
</feature>
<dbReference type="InterPro" id="IPR056471">
    <property type="entry name" value="HD-CE"/>
</dbReference>
<reference evidence="2" key="1">
    <citation type="submission" date="2020-07" db="EMBL/GenBank/DDBJ databases">
        <title>Genome Sequences for Panteoa spp. that cause Center Rot in Onions.</title>
        <authorList>
            <person name="Asselin J.A."/>
            <person name="Helmann T."/>
            <person name="Beer S."/>
            <person name="Stodghill P."/>
        </authorList>
    </citation>
    <scope>NUCLEOTIDE SEQUENCE</scope>
    <source>
        <strain evidence="2">OC5a</strain>
    </source>
</reference>
<evidence type="ECO:0000313" key="3">
    <source>
        <dbReference type="Proteomes" id="UP000663901"/>
    </source>
</evidence>